<evidence type="ECO:0000313" key="2">
    <source>
        <dbReference type="EMBL" id="KAK4006490.1"/>
    </source>
</evidence>
<feature type="region of interest" description="Disordered" evidence="1">
    <location>
        <begin position="34"/>
        <end position="96"/>
    </location>
</feature>
<organism evidence="2 3">
    <name type="scientific">Daphnia magna</name>
    <dbReference type="NCBI Taxonomy" id="35525"/>
    <lineage>
        <taxon>Eukaryota</taxon>
        <taxon>Metazoa</taxon>
        <taxon>Ecdysozoa</taxon>
        <taxon>Arthropoda</taxon>
        <taxon>Crustacea</taxon>
        <taxon>Branchiopoda</taxon>
        <taxon>Diplostraca</taxon>
        <taxon>Cladocera</taxon>
        <taxon>Anomopoda</taxon>
        <taxon>Daphniidae</taxon>
        <taxon>Daphnia</taxon>
    </lineage>
</organism>
<dbReference type="EMBL" id="JAOYFB010000002">
    <property type="protein sequence ID" value="KAK4006490.1"/>
    <property type="molecule type" value="Genomic_DNA"/>
</dbReference>
<accession>A0ABQ9Z207</accession>
<keyword evidence="3" id="KW-1185">Reference proteome</keyword>
<evidence type="ECO:0000256" key="1">
    <source>
        <dbReference type="SAM" id="MobiDB-lite"/>
    </source>
</evidence>
<reference evidence="2 3" key="1">
    <citation type="journal article" date="2023" name="Nucleic Acids Res.">
        <title>The hologenome of Daphnia magna reveals possible DNA methylation and microbiome-mediated evolution of the host genome.</title>
        <authorList>
            <person name="Chaturvedi A."/>
            <person name="Li X."/>
            <person name="Dhandapani V."/>
            <person name="Marshall H."/>
            <person name="Kissane S."/>
            <person name="Cuenca-Cambronero M."/>
            <person name="Asole G."/>
            <person name="Calvet F."/>
            <person name="Ruiz-Romero M."/>
            <person name="Marangio P."/>
            <person name="Guigo R."/>
            <person name="Rago D."/>
            <person name="Mirbahai L."/>
            <person name="Eastwood N."/>
            <person name="Colbourne J.K."/>
            <person name="Zhou J."/>
            <person name="Mallon E."/>
            <person name="Orsini L."/>
        </authorList>
    </citation>
    <scope>NUCLEOTIDE SEQUENCE [LARGE SCALE GENOMIC DNA]</scope>
    <source>
        <strain evidence="2">LRV0_1</strain>
    </source>
</reference>
<comment type="caution">
    <text evidence="2">The sequence shown here is derived from an EMBL/GenBank/DDBJ whole genome shotgun (WGS) entry which is preliminary data.</text>
</comment>
<protein>
    <submittedName>
        <fullName evidence="2">Uncharacterized protein</fullName>
    </submittedName>
</protein>
<name>A0ABQ9Z207_9CRUS</name>
<evidence type="ECO:0000313" key="3">
    <source>
        <dbReference type="Proteomes" id="UP001234178"/>
    </source>
</evidence>
<proteinExistence type="predicted"/>
<sequence>MNDFGFNRSSQPQLVVTRSGLSYDRVRSQPTISVPLLQADMSSPPSGPRRKLFSASAAQQQREPVLPIGPVEDVPPLTRTDPGWVEVPNSDPRSERHRWGEQLLFRTPGRMVFVPYFHDGWCCKRTLRKVTTRPNPYGRS</sequence>
<dbReference type="Proteomes" id="UP001234178">
    <property type="component" value="Unassembled WGS sequence"/>
</dbReference>
<gene>
    <name evidence="2" type="ORF">OUZ56_011644</name>
</gene>